<comment type="caution">
    <text evidence="1">The sequence shown here is derived from an EMBL/GenBank/DDBJ whole genome shotgun (WGS) entry which is preliminary data.</text>
</comment>
<evidence type="ECO:0000313" key="2">
    <source>
        <dbReference type="Proteomes" id="UP000828048"/>
    </source>
</evidence>
<dbReference type="EMBL" id="CM037156">
    <property type="protein sequence ID" value="KAH7837969.1"/>
    <property type="molecule type" value="Genomic_DNA"/>
</dbReference>
<reference evidence="1 2" key="1">
    <citation type="journal article" date="2021" name="Hortic Res">
        <title>High-quality reference genome and annotation aids understanding of berry development for evergreen blueberry (Vaccinium darrowii).</title>
        <authorList>
            <person name="Yu J."/>
            <person name="Hulse-Kemp A.M."/>
            <person name="Babiker E."/>
            <person name="Staton M."/>
        </authorList>
    </citation>
    <scope>NUCLEOTIDE SEQUENCE [LARGE SCALE GENOMIC DNA]</scope>
    <source>
        <strain evidence="2">cv. NJ 8807/NJ 8810</strain>
        <tissue evidence="1">Young leaf</tissue>
    </source>
</reference>
<proteinExistence type="predicted"/>
<dbReference type="Proteomes" id="UP000828048">
    <property type="component" value="Chromosome 6"/>
</dbReference>
<keyword evidence="2" id="KW-1185">Reference proteome</keyword>
<organism evidence="1 2">
    <name type="scientific">Vaccinium darrowii</name>
    <dbReference type="NCBI Taxonomy" id="229202"/>
    <lineage>
        <taxon>Eukaryota</taxon>
        <taxon>Viridiplantae</taxon>
        <taxon>Streptophyta</taxon>
        <taxon>Embryophyta</taxon>
        <taxon>Tracheophyta</taxon>
        <taxon>Spermatophyta</taxon>
        <taxon>Magnoliopsida</taxon>
        <taxon>eudicotyledons</taxon>
        <taxon>Gunneridae</taxon>
        <taxon>Pentapetalae</taxon>
        <taxon>asterids</taxon>
        <taxon>Ericales</taxon>
        <taxon>Ericaceae</taxon>
        <taxon>Vaccinioideae</taxon>
        <taxon>Vaccinieae</taxon>
        <taxon>Vaccinium</taxon>
    </lineage>
</organism>
<evidence type="ECO:0000313" key="1">
    <source>
        <dbReference type="EMBL" id="KAH7837969.1"/>
    </source>
</evidence>
<accession>A0ACB7XBH8</accession>
<protein>
    <submittedName>
        <fullName evidence="1">Uncharacterized protein</fullName>
    </submittedName>
</protein>
<name>A0ACB7XBH8_9ERIC</name>
<gene>
    <name evidence="1" type="ORF">Vadar_020240</name>
</gene>
<sequence length="249" mass="28633">MEDVKYATLSKITTDDVSTGKIERTREDEILDRLASSPFFDEILAATAPRTSVPLSSQYHDVAVQQFKLGLNSASSSFADLILNEPVKMDEIMLHINQHSKLDEAISEREKAEQEHFRNGKGGHGRKDVNNIQYPKNGKVRDPRQNSYKGPRPQEFEGIVTVFKEPLHELLKKIKQEDWFSLAPKSGPKLPVRDLKYRCRYHNMKGHLTSWCPPFKAYLEEKVAEGRLDEYIDHEKTRAKAKEGKKARR</sequence>